<accession>A0ABD1E402</accession>
<organism evidence="1 2">
    <name type="scientific">Hypothenemus hampei</name>
    <name type="common">Coffee berry borer</name>
    <dbReference type="NCBI Taxonomy" id="57062"/>
    <lineage>
        <taxon>Eukaryota</taxon>
        <taxon>Metazoa</taxon>
        <taxon>Ecdysozoa</taxon>
        <taxon>Arthropoda</taxon>
        <taxon>Hexapoda</taxon>
        <taxon>Insecta</taxon>
        <taxon>Pterygota</taxon>
        <taxon>Neoptera</taxon>
        <taxon>Endopterygota</taxon>
        <taxon>Coleoptera</taxon>
        <taxon>Polyphaga</taxon>
        <taxon>Cucujiformia</taxon>
        <taxon>Curculionidae</taxon>
        <taxon>Scolytinae</taxon>
        <taxon>Hypothenemus</taxon>
    </lineage>
</organism>
<protein>
    <submittedName>
        <fullName evidence="1">Uncharacterized protein</fullName>
    </submittedName>
</protein>
<dbReference type="Proteomes" id="UP001566132">
    <property type="component" value="Unassembled WGS sequence"/>
</dbReference>
<sequence>MPKQLNSRCKELIVSLITHFEQERDNGGPMMPLNCVRERVAAALNLGKSTVSAISLAAKRGEALKSPKKSRCRTKITTNTEILDVSAIRNTIYDMYEKSKFLLKNIGFRWKKDDPRRGLMELPTIAFKHIAKKK</sequence>
<comment type="caution">
    <text evidence="1">The sequence shown here is derived from an EMBL/GenBank/DDBJ whole genome shotgun (WGS) entry which is preliminary data.</text>
</comment>
<name>A0ABD1E402_HYPHA</name>
<evidence type="ECO:0000313" key="2">
    <source>
        <dbReference type="Proteomes" id="UP001566132"/>
    </source>
</evidence>
<evidence type="ECO:0000313" key="1">
    <source>
        <dbReference type="EMBL" id="KAL1487766.1"/>
    </source>
</evidence>
<reference evidence="1 2" key="1">
    <citation type="submission" date="2024-05" db="EMBL/GenBank/DDBJ databases">
        <title>Genetic variation in Jamaican populations of the coffee berry borer (Hypothenemus hampei).</title>
        <authorList>
            <person name="Errbii M."/>
            <person name="Myrie A."/>
        </authorList>
    </citation>
    <scope>NUCLEOTIDE SEQUENCE [LARGE SCALE GENOMIC DNA]</scope>
    <source>
        <strain evidence="1">JA-Hopewell-2020-01-JO</strain>
        <tissue evidence="1">Whole body</tissue>
    </source>
</reference>
<keyword evidence="2" id="KW-1185">Reference proteome</keyword>
<proteinExistence type="predicted"/>
<gene>
    <name evidence="1" type="ORF">ABEB36_015601</name>
</gene>
<dbReference type="AlphaFoldDB" id="A0ABD1E402"/>
<dbReference type="EMBL" id="JBDJPC010000019">
    <property type="protein sequence ID" value="KAL1487766.1"/>
    <property type="molecule type" value="Genomic_DNA"/>
</dbReference>